<feature type="compositionally biased region" description="Acidic residues" evidence="1">
    <location>
        <begin position="19"/>
        <end position="35"/>
    </location>
</feature>
<feature type="compositionally biased region" description="Basic and acidic residues" evidence="1">
    <location>
        <begin position="36"/>
        <end position="45"/>
    </location>
</feature>
<gene>
    <name evidence="2" type="ORF">OUY22_11485</name>
</gene>
<sequence length="169" mass="17560">TTASAPDTGPTGQSGAGDDAADSAEAEDEAEDAEEFSTRQEHGEKTSPAPMASSMASPTASPLRSPLGRAFTGSAARHRVTVTAVPTGPRTDLTVRIEGARVGTESRLVIIGKDGTRERTGPWRINRATYEDGVVFRHETGTALADIAAFEIIGDGELLVRIPVTGTGN</sequence>
<evidence type="ECO:0000256" key="1">
    <source>
        <dbReference type="SAM" id="MobiDB-lite"/>
    </source>
</evidence>
<feature type="region of interest" description="Disordered" evidence="1">
    <location>
        <begin position="1"/>
        <end position="74"/>
    </location>
</feature>
<name>A0ABT4SA03_9ACTN</name>
<dbReference type="EMBL" id="JAPNNL010000034">
    <property type="protein sequence ID" value="MDA0634041.1"/>
    <property type="molecule type" value="Genomic_DNA"/>
</dbReference>
<dbReference type="RefSeq" id="WP_270154850.1">
    <property type="nucleotide sequence ID" value="NZ_JAPNNL010000034.1"/>
</dbReference>
<feature type="compositionally biased region" description="Polar residues" evidence="1">
    <location>
        <begin position="1"/>
        <end position="13"/>
    </location>
</feature>
<accession>A0ABT4SA03</accession>
<evidence type="ECO:0000313" key="2">
    <source>
        <dbReference type="EMBL" id="MDA0634041.1"/>
    </source>
</evidence>
<organism evidence="2 3">
    <name type="scientific">Nonomuraea corallina</name>
    <dbReference type="NCBI Taxonomy" id="2989783"/>
    <lineage>
        <taxon>Bacteria</taxon>
        <taxon>Bacillati</taxon>
        <taxon>Actinomycetota</taxon>
        <taxon>Actinomycetes</taxon>
        <taxon>Streptosporangiales</taxon>
        <taxon>Streptosporangiaceae</taxon>
        <taxon>Nonomuraea</taxon>
    </lineage>
</organism>
<proteinExistence type="predicted"/>
<protein>
    <submittedName>
        <fullName evidence="2">Uncharacterized protein</fullName>
    </submittedName>
</protein>
<evidence type="ECO:0000313" key="3">
    <source>
        <dbReference type="Proteomes" id="UP001144036"/>
    </source>
</evidence>
<feature type="compositionally biased region" description="Low complexity" evidence="1">
    <location>
        <begin position="46"/>
        <end position="62"/>
    </location>
</feature>
<comment type="caution">
    <text evidence="2">The sequence shown here is derived from an EMBL/GenBank/DDBJ whole genome shotgun (WGS) entry which is preliminary data.</text>
</comment>
<keyword evidence="3" id="KW-1185">Reference proteome</keyword>
<dbReference type="Proteomes" id="UP001144036">
    <property type="component" value="Unassembled WGS sequence"/>
</dbReference>
<feature type="non-terminal residue" evidence="2">
    <location>
        <position position="1"/>
    </location>
</feature>
<reference evidence="2" key="1">
    <citation type="submission" date="2022-11" db="EMBL/GenBank/DDBJ databases">
        <title>Nonomuraea corallina sp. nov., a new species of the genus Nonomuraea isolated from sea side sediment in Thai sea.</title>
        <authorList>
            <person name="Ngamcharungchit C."/>
            <person name="Matsumoto A."/>
            <person name="Suriyachadkun C."/>
            <person name="Panbangred W."/>
            <person name="Inahashi Y."/>
            <person name="Intra B."/>
        </authorList>
    </citation>
    <scope>NUCLEOTIDE SEQUENCE</scope>
    <source>
        <strain evidence="2">MCN248</strain>
    </source>
</reference>